<dbReference type="Pfam" id="PF13501">
    <property type="entry name" value="SoxY"/>
    <property type="match status" value="1"/>
</dbReference>
<feature type="domain" description="Ig-like SoxY" evidence="1">
    <location>
        <begin position="46"/>
        <end position="149"/>
    </location>
</feature>
<sequence>MPTRRDTLHHGLAVAGLLASAGLLPRAALAFNKAAFEAKSVAEAAKAFGGSVPVESRDVTLATPEIAENGAVVQMTLGTTLPDARQLLLLVERNPHALVAMFELNEALEPNFSINAKMSQSSDVYAVAITRDGKAFFARRDVRVTLGGCGA</sequence>
<comment type="caution">
    <text evidence="2">The sequence shown here is derived from an EMBL/GenBank/DDBJ whole genome shotgun (WGS) entry which is preliminary data.</text>
</comment>
<name>A0ABQ3G5D4_9BURK</name>
<dbReference type="Gene3D" id="2.60.40.2470">
    <property type="entry name" value="SoxY domain"/>
    <property type="match status" value="1"/>
</dbReference>
<dbReference type="NCBIfam" id="TIGR04488">
    <property type="entry name" value="SoxY_true_GGCGG"/>
    <property type="match status" value="1"/>
</dbReference>
<dbReference type="InterPro" id="IPR032711">
    <property type="entry name" value="SoxY"/>
</dbReference>
<evidence type="ECO:0000259" key="1">
    <source>
        <dbReference type="Pfam" id="PF13501"/>
    </source>
</evidence>
<evidence type="ECO:0000313" key="2">
    <source>
        <dbReference type="EMBL" id="GHC89438.1"/>
    </source>
</evidence>
<dbReference type="InterPro" id="IPR006311">
    <property type="entry name" value="TAT_signal"/>
</dbReference>
<keyword evidence="3" id="KW-1185">Reference proteome</keyword>
<dbReference type="InterPro" id="IPR016568">
    <property type="entry name" value="Sulphur_oxidation_SoxY"/>
</dbReference>
<dbReference type="EMBL" id="BMYK01000012">
    <property type="protein sequence ID" value="GHC89438.1"/>
    <property type="molecule type" value="Genomic_DNA"/>
</dbReference>
<dbReference type="PROSITE" id="PS51318">
    <property type="entry name" value="TAT"/>
    <property type="match status" value="1"/>
</dbReference>
<reference evidence="3" key="1">
    <citation type="journal article" date="2019" name="Int. J. Syst. Evol. Microbiol.">
        <title>The Global Catalogue of Microorganisms (GCM) 10K type strain sequencing project: providing services to taxonomists for standard genome sequencing and annotation.</title>
        <authorList>
            <consortium name="The Broad Institute Genomics Platform"/>
            <consortium name="The Broad Institute Genome Sequencing Center for Infectious Disease"/>
            <person name="Wu L."/>
            <person name="Ma J."/>
        </authorList>
    </citation>
    <scope>NUCLEOTIDE SEQUENCE [LARGE SCALE GENOMIC DNA]</scope>
    <source>
        <strain evidence="3">KCTC 23314</strain>
    </source>
</reference>
<evidence type="ECO:0000313" key="3">
    <source>
        <dbReference type="Proteomes" id="UP000626210"/>
    </source>
</evidence>
<organism evidence="2 3">
    <name type="scientific">Pseudorhodoferax aquiterrae</name>
    <dbReference type="NCBI Taxonomy" id="747304"/>
    <lineage>
        <taxon>Bacteria</taxon>
        <taxon>Pseudomonadati</taxon>
        <taxon>Pseudomonadota</taxon>
        <taxon>Betaproteobacteria</taxon>
        <taxon>Burkholderiales</taxon>
        <taxon>Comamonadaceae</taxon>
    </lineage>
</organism>
<protein>
    <submittedName>
        <fullName evidence="2">Thiosulfate oxidation carrier protein SoxY</fullName>
    </submittedName>
</protein>
<dbReference type="Proteomes" id="UP000626210">
    <property type="component" value="Unassembled WGS sequence"/>
</dbReference>
<proteinExistence type="predicted"/>
<dbReference type="PIRSF" id="PIRSF010312">
    <property type="entry name" value="Sulphur_oxidation_SoxY"/>
    <property type="match status" value="1"/>
</dbReference>
<dbReference type="InterPro" id="IPR038162">
    <property type="entry name" value="SoxY_sf"/>
</dbReference>
<dbReference type="RefSeq" id="WP_189688415.1">
    <property type="nucleotide sequence ID" value="NZ_BMYK01000012.1"/>
</dbReference>
<accession>A0ABQ3G5D4</accession>
<gene>
    <name evidence="2" type="primary">soxY</name>
    <name evidence="2" type="ORF">GCM10007320_37060</name>
</gene>